<organism evidence="1 2">
    <name type="scientific">Lentinula raphanica</name>
    <dbReference type="NCBI Taxonomy" id="153919"/>
    <lineage>
        <taxon>Eukaryota</taxon>
        <taxon>Fungi</taxon>
        <taxon>Dikarya</taxon>
        <taxon>Basidiomycota</taxon>
        <taxon>Agaricomycotina</taxon>
        <taxon>Agaricomycetes</taxon>
        <taxon>Agaricomycetidae</taxon>
        <taxon>Agaricales</taxon>
        <taxon>Marasmiineae</taxon>
        <taxon>Omphalotaceae</taxon>
        <taxon>Lentinula</taxon>
    </lineage>
</organism>
<accession>A0AA38UL44</accession>
<dbReference type="AlphaFoldDB" id="A0AA38UL44"/>
<evidence type="ECO:0000313" key="1">
    <source>
        <dbReference type="EMBL" id="KAJ3845204.1"/>
    </source>
</evidence>
<dbReference type="EMBL" id="MU805940">
    <property type="protein sequence ID" value="KAJ3845204.1"/>
    <property type="molecule type" value="Genomic_DNA"/>
</dbReference>
<comment type="caution">
    <text evidence="1">The sequence shown here is derived from an EMBL/GenBank/DDBJ whole genome shotgun (WGS) entry which is preliminary data.</text>
</comment>
<name>A0AA38UL44_9AGAR</name>
<protein>
    <submittedName>
        <fullName evidence="1">Uncharacterized protein</fullName>
    </submittedName>
</protein>
<gene>
    <name evidence="1" type="ORF">F5878DRAFT_600097</name>
</gene>
<reference evidence="1" key="1">
    <citation type="submission" date="2022-08" db="EMBL/GenBank/DDBJ databases">
        <authorList>
            <consortium name="DOE Joint Genome Institute"/>
            <person name="Min B."/>
            <person name="Riley R."/>
            <person name="Sierra-Patev S."/>
            <person name="Naranjo-Ortiz M."/>
            <person name="Looney B."/>
            <person name="Konkel Z."/>
            <person name="Slot J.C."/>
            <person name="Sakamoto Y."/>
            <person name="Steenwyk J.L."/>
            <person name="Rokas A."/>
            <person name="Carro J."/>
            <person name="Camarero S."/>
            <person name="Ferreira P."/>
            <person name="Molpeceres G."/>
            <person name="Ruiz-Duenas F.J."/>
            <person name="Serrano A."/>
            <person name="Henrissat B."/>
            <person name="Drula E."/>
            <person name="Hughes K.W."/>
            <person name="Mata J.L."/>
            <person name="Ishikawa N.K."/>
            <person name="Vargas-Isla R."/>
            <person name="Ushijima S."/>
            <person name="Smith C.A."/>
            <person name="Ahrendt S."/>
            <person name="Andreopoulos W."/>
            <person name="He G."/>
            <person name="Labutti K."/>
            <person name="Lipzen A."/>
            <person name="Ng V."/>
            <person name="Sandor L."/>
            <person name="Barry K."/>
            <person name="Martinez A.T."/>
            <person name="Xiao Y."/>
            <person name="Gibbons J.G."/>
            <person name="Terashima K."/>
            <person name="Hibbett D.S."/>
            <person name="Grigoriev I.V."/>
        </authorList>
    </citation>
    <scope>NUCLEOTIDE SEQUENCE</scope>
    <source>
        <strain evidence="1">TFB9207</strain>
    </source>
</reference>
<sequence length="261" mass="30724">MYTETAYFLQYNQLQQYKLCLDRQIWDEKLRRHVHILELNGQLVDVDPNESWTMLFLPVVEEEANQDDRYLAYRTGISEVPTDNMGPLHKWGPKNNYERINAADYPHLLQLGTVTMTPQFKRNTMTDVNTAITEHRIDELPTLLFLFHYQILFKRELDDRALDPVHSSEIRDVAFDLSRYQVLHRSMLEKMGTAAGSIVLETMLWEWYLYTSILDGQLDFVQSLNDKNRDILLHMDYLYDPSFWPSASSSNNPETGLSHRT</sequence>
<keyword evidence="2" id="KW-1185">Reference proteome</keyword>
<dbReference type="Proteomes" id="UP001163846">
    <property type="component" value="Unassembled WGS sequence"/>
</dbReference>
<proteinExistence type="predicted"/>
<evidence type="ECO:0000313" key="2">
    <source>
        <dbReference type="Proteomes" id="UP001163846"/>
    </source>
</evidence>